<name>C4YCC6_CLAL4</name>
<dbReference type="OMA" id="IHDTISH"/>
<evidence type="ECO:0000313" key="1">
    <source>
        <dbReference type="EMBL" id="EEQ41638.1"/>
    </source>
</evidence>
<dbReference type="Proteomes" id="UP000007703">
    <property type="component" value="Unassembled WGS sequence"/>
</dbReference>
<dbReference type="InParanoid" id="C4YCC6"/>
<reference evidence="1 2" key="1">
    <citation type="journal article" date="2009" name="Nature">
        <title>Evolution of pathogenicity and sexual reproduction in eight Candida genomes.</title>
        <authorList>
            <person name="Butler G."/>
            <person name="Rasmussen M.D."/>
            <person name="Lin M.F."/>
            <person name="Santos M.A."/>
            <person name="Sakthikumar S."/>
            <person name="Munro C.A."/>
            <person name="Rheinbay E."/>
            <person name="Grabherr M."/>
            <person name="Forche A."/>
            <person name="Reedy J.L."/>
            <person name="Agrafioti I."/>
            <person name="Arnaud M.B."/>
            <person name="Bates S."/>
            <person name="Brown A.J."/>
            <person name="Brunke S."/>
            <person name="Costanzo M.C."/>
            <person name="Fitzpatrick D.A."/>
            <person name="de Groot P.W."/>
            <person name="Harris D."/>
            <person name="Hoyer L.L."/>
            <person name="Hube B."/>
            <person name="Klis F.M."/>
            <person name="Kodira C."/>
            <person name="Lennard N."/>
            <person name="Logue M.E."/>
            <person name="Martin R."/>
            <person name="Neiman A.M."/>
            <person name="Nikolaou E."/>
            <person name="Quail M.A."/>
            <person name="Quinn J."/>
            <person name="Santos M.C."/>
            <person name="Schmitzberger F.F."/>
            <person name="Sherlock G."/>
            <person name="Shah P."/>
            <person name="Silverstein K.A."/>
            <person name="Skrzypek M.S."/>
            <person name="Soll D."/>
            <person name="Staggs R."/>
            <person name="Stansfield I."/>
            <person name="Stumpf M.P."/>
            <person name="Sudbery P.E."/>
            <person name="Srikantha T."/>
            <person name="Zeng Q."/>
            <person name="Berman J."/>
            <person name="Berriman M."/>
            <person name="Heitman J."/>
            <person name="Gow N.A."/>
            <person name="Lorenz M.C."/>
            <person name="Birren B.W."/>
            <person name="Kellis M."/>
            <person name="Cuomo C.A."/>
        </authorList>
    </citation>
    <scope>NUCLEOTIDE SEQUENCE [LARGE SCALE GENOMIC DNA]</scope>
    <source>
        <strain evidence="1 2">ATCC 42720</strain>
    </source>
</reference>
<gene>
    <name evidence="1" type="ORF">CLUG_05765</name>
</gene>
<dbReference type="EMBL" id="CH408083">
    <property type="protein sequence ID" value="EEQ41638.1"/>
    <property type="molecule type" value="Genomic_DNA"/>
</dbReference>
<dbReference type="VEuPathDB" id="FungiDB:CLUG_05765"/>
<dbReference type="AlphaFoldDB" id="C4YCC6"/>
<sequence length="464" mass="51094">MDCNVVGQVSSSAWVSSQNIVQRSCSSEFSVGSLPVEWTSSAAPHLSVLLETELAELNGLAACEVVWRRTQVTIDIHDTISHVRVEHAGDRTVDWDSSVVGSQSVSVSVCIREQSRLQHWVSGRFHVWHGVGRRECRSFDLSKVVLGVFVQGELTETAQGVILVWPDLCQVKDREWSLLGSLSSHGSDVAGPAREVSVGNVAEQILLGMVRVLARQLASLFVGQSLDASVRDEVHLHVVPVAILSGPLVCVARVTVHLTVRSWGTTVREQRHDSVDRLFVRRQVVPEHVGVLQVGLRVPLSRVDEVRELGRVTDEKHRRVVVHKIQVAFFRVQLGGETTRVSGRVSRPQLTAHSGETREHLGFLAHGVQKLGGTNVCDVVGHFENTIGARTFGMDHSFGDSLAVKVRQRVDQIEVSQQQGTVLAHSLGSKRFRNRTSVGIGEGRWCHCSNDFVVVEAGQLRRLL</sequence>
<accession>C4YCC6</accession>
<dbReference type="HOGENOM" id="CLU_655708_0_0_1"/>
<dbReference type="KEGG" id="clu:CLUG_05765"/>
<protein>
    <submittedName>
        <fullName evidence="1">Peroxisomal catalase</fullName>
    </submittedName>
</protein>
<organism evidence="1 2">
    <name type="scientific">Clavispora lusitaniae (strain ATCC 42720)</name>
    <name type="common">Yeast</name>
    <name type="synonym">Candida lusitaniae</name>
    <dbReference type="NCBI Taxonomy" id="306902"/>
    <lineage>
        <taxon>Eukaryota</taxon>
        <taxon>Fungi</taxon>
        <taxon>Dikarya</taxon>
        <taxon>Ascomycota</taxon>
        <taxon>Saccharomycotina</taxon>
        <taxon>Pichiomycetes</taxon>
        <taxon>Metschnikowiaceae</taxon>
        <taxon>Clavispora</taxon>
    </lineage>
</organism>
<evidence type="ECO:0000313" key="2">
    <source>
        <dbReference type="Proteomes" id="UP000007703"/>
    </source>
</evidence>
<proteinExistence type="predicted"/>